<feature type="compositionally biased region" description="Basic and acidic residues" evidence="1">
    <location>
        <begin position="227"/>
        <end position="238"/>
    </location>
</feature>
<name>A0A3Q0GH84_ALLSI</name>
<dbReference type="Proteomes" id="UP000189705">
    <property type="component" value="Unplaced"/>
</dbReference>
<gene>
    <name evidence="3" type="primary">LOC112549942</name>
</gene>
<dbReference type="GeneID" id="112549942"/>
<protein>
    <submittedName>
        <fullName evidence="3">LOW QUALITY PROTEIN: uncharacterized protein LOC112549942</fullName>
    </submittedName>
</protein>
<accession>A0A3Q0GH84</accession>
<feature type="compositionally biased region" description="Basic and acidic residues" evidence="1">
    <location>
        <begin position="263"/>
        <end position="275"/>
    </location>
</feature>
<evidence type="ECO:0000313" key="2">
    <source>
        <dbReference type="Proteomes" id="UP000189705"/>
    </source>
</evidence>
<dbReference type="RefSeq" id="XP_025057538.1">
    <property type="nucleotide sequence ID" value="XM_025201753.1"/>
</dbReference>
<evidence type="ECO:0000256" key="1">
    <source>
        <dbReference type="SAM" id="MobiDB-lite"/>
    </source>
</evidence>
<feature type="region of interest" description="Disordered" evidence="1">
    <location>
        <begin position="226"/>
        <end position="277"/>
    </location>
</feature>
<dbReference type="KEGG" id="asn:112549942"/>
<dbReference type="AlphaFoldDB" id="A0A3Q0GH84"/>
<feature type="compositionally biased region" description="Basic residues" evidence="1">
    <location>
        <begin position="251"/>
        <end position="262"/>
    </location>
</feature>
<proteinExistence type="predicted"/>
<reference evidence="3" key="1">
    <citation type="submission" date="2025-08" db="UniProtKB">
        <authorList>
            <consortium name="RefSeq"/>
        </authorList>
    </citation>
    <scope>IDENTIFICATION</scope>
</reference>
<sequence length="365" mass="39941">VVHGLFCACLDDPELSSCHVAPRCKPSASAPCMHLAPGLRREANWVPRMGISEALWRGRATCTPERPLILAGSSAERRLHPGTAQKAREQWDFCKRTKHRRQARRGQTASGALHGAVSAPGLPATALAFLISASKKKERKKKCLQRICFAAGYVIFTRCYSYRYHHKIKLEPGGRNGSVRSNYLKEQVVYPSPPPPVSPATGLPRLPARELGLLFAATAAPASRVEVPCRGETTDGPRRRLPRPAATPRPGHLRALRSRRAPRHVESPGEKRDGSLNRAPRSARLLVLCLCQLPVHFFLPSPAGSFGASPPTRHPQGIQAALNLSGVGAQRRQKPRGFPRLCSELIFDAPPGLSISFCFFLFPVL</sequence>
<keyword evidence="2" id="KW-1185">Reference proteome</keyword>
<dbReference type="InParanoid" id="A0A3Q0GH84"/>
<evidence type="ECO:0000313" key="3">
    <source>
        <dbReference type="RefSeq" id="XP_025057538.1"/>
    </source>
</evidence>
<feature type="non-terminal residue" evidence="3">
    <location>
        <position position="1"/>
    </location>
</feature>
<organism evidence="2 3">
    <name type="scientific">Alligator sinensis</name>
    <name type="common">Chinese alligator</name>
    <dbReference type="NCBI Taxonomy" id="38654"/>
    <lineage>
        <taxon>Eukaryota</taxon>
        <taxon>Metazoa</taxon>
        <taxon>Chordata</taxon>
        <taxon>Craniata</taxon>
        <taxon>Vertebrata</taxon>
        <taxon>Euteleostomi</taxon>
        <taxon>Archelosauria</taxon>
        <taxon>Archosauria</taxon>
        <taxon>Crocodylia</taxon>
        <taxon>Alligatoridae</taxon>
        <taxon>Alligatorinae</taxon>
        <taxon>Alligator</taxon>
    </lineage>
</organism>